<evidence type="ECO:0000256" key="2">
    <source>
        <dbReference type="SAM" id="SignalP"/>
    </source>
</evidence>
<proteinExistence type="predicted"/>
<name>A0A0W0FLU2_MONRR</name>
<evidence type="ECO:0000256" key="1">
    <source>
        <dbReference type="SAM" id="MobiDB-lite"/>
    </source>
</evidence>
<dbReference type="AlphaFoldDB" id="A0A0W0FLU2"/>
<reference evidence="3 4" key="1">
    <citation type="submission" date="2015-12" db="EMBL/GenBank/DDBJ databases">
        <title>Draft genome sequence of Moniliophthora roreri, the causal agent of frosty pod rot of cacao.</title>
        <authorList>
            <person name="Aime M.C."/>
            <person name="Diaz-Valderrama J.R."/>
            <person name="Kijpornyongpan T."/>
            <person name="Phillips-Mora W."/>
        </authorList>
    </citation>
    <scope>NUCLEOTIDE SEQUENCE [LARGE SCALE GENOMIC DNA]</scope>
    <source>
        <strain evidence="3 4">MCA 2952</strain>
    </source>
</reference>
<dbReference type="EMBL" id="LATX01001861">
    <property type="protein sequence ID" value="KTB37279.1"/>
    <property type="molecule type" value="Genomic_DNA"/>
</dbReference>
<evidence type="ECO:0008006" key="5">
    <source>
        <dbReference type="Google" id="ProtNLM"/>
    </source>
</evidence>
<gene>
    <name evidence="3" type="ORF">WG66_10142</name>
</gene>
<keyword evidence="2" id="KW-0732">Signal</keyword>
<feature type="chain" id="PRO_5006901938" description="Secreted protein" evidence="2">
    <location>
        <begin position="22"/>
        <end position="71"/>
    </location>
</feature>
<feature type="signal peptide" evidence="2">
    <location>
        <begin position="1"/>
        <end position="21"/>
    </location>
</feature>
<sequence length="71" mass="7694">MRPLQSEVAPVWLFILGFVGAAEDASTKNIDGQVYGGATKTTHPPSNPEDQHSQARLPHTIPLAYHDPSTQ</sequence>
<protein>
    <recommendedName>
        <fullName evidence="5">Secreted protein</fullName>
    </recommendedName>
</protein>
<dbReference type="Proteomes" id="UP000054988">
    <property type="component" value="Unassembled WGS sequence"/>
</dbReference>
<organism evidence="3 4">
    <name type="scientific">Moniliophthora roreri</name>
    <name type="common">Frosty pod rot fungus</name>
    <name type="synonym">Monilia roreri</name>
    <dbReference type="NCBI Taxonomy" id="221103"/>
    <lineage>
        <taxon>Eukaryota</taxon>
        <taxon>Fungi</taxon>
        <taxon>Dikarya</taxon>
        <taxon>Basidiomycota</taxon>
        <taxon>Agaricomycotina</taxon>
        <taxon>Agaricomycetes</taxon>
        <taxon>Agaricomycetidae</taxon>
        <taxon>Agaricales</taxon>
        <taxon>Marasmiineae</taxon>
        <taxon>Marasmiaceae</taxon>
        <taxon>Moniliophthora</taxon>
    </lineage>
</organism>
<feature type="region of interest" description="Disordered" evidence="1">
    <location>
        <begin position="31"/>
        <end position="71"/>
    </location>
</feature>
<evidence type="ECO:0000313" key="3">
    <source>
        <dbReference type="EMBL" id="KTB37279.1"/>
    </source>
</evidence>
<comment type="caution">
    <text evidence="3">The sequence shown here is derived from an EMBL/GenBank/DDBJ whole genome shotgun (WGS) entry which is preliminary data.</text>
</comment>
<evidence type="ECO:0000313" key="4">
    <source>
        <dbReference type="Proteomes" id="UP000054988"/>
    </source>
</evidence>
<accession>A0A0W0FLU2</accession>